<protein>
    <submittedName>
        <fullName evidence="3">Uncharacterized protein</fullName>
    </submittedName>
</protein>
<sequence length="146" mass="17122">MRYSLYWFFFSFLFYMGWAPHPTRAQPSAANAQRDDALLIVPVVLSALHFPLLLLLFCCFVLLSCHLGNDRRLCHALPFCASHFDSTTLPLPYPSALLLNFPACWLYFEGFYFFWLRHFFLFLSSMSVSFLSFFFLFFSFLSCNIV</sequence>
<accession>G0TUR4</accession>
<keyword evidence="2" id="KW-0732">Signal</keyword>
<evidence type="ECO:0000256" key="1">
    <source>
        <dbReference type="SAM" id="Phobius"/>
    </source>
</evidence>
<dbReference type="EMBL" id="HE573020">
    <property type="protein sequence ID" value="CCC47700.1"/>
    <property type="molecule type" value="Genomic_DNA"/>
</dbReference>
<dbReference type="AlphaFoldDB" id="G0TUR4"/>
<evidence type="ECO:0000256" key="2">
    <source>
        <dbReference type="SAM" id="SignalP"/>
    </source>
</evidence>
<gene>
    <name evidence="3" type="ORF">TVY486_0403670</name>
</gene>
<keyword evidence="1" id="KW-0472">Membrane</keyword>
<name>G0TUR4_TRYVY</name>
<evidence type="ECO:0000313" key="3">
    <source>
        <dbReference type="EMBL" id="CCC47700.1"/>
    </source>
</evidence>
<dbReference type="VEuPathDB" id="TriTrypDB:TvY486_0403670"/>
<keyword evidence="1" id="KW-0812">Transmembrane</keyword>
<feature type="transmembrane region" description="Helical" evidence="1">
    <location>
        <begin position="120"/>
        <end position="141"/>
    </location>
</feature>
<proteinExistence type="predicted"/>
<keyword evidence="1" id="KW-1133">Transmembrane helix</keyword>
<organism evidence="3">
    <name type="scientific">Trypanosoma vivax (strain Y486)</name>
    <dbReference type="NCBI Taxonomy" id="1055687"/>
    <lineage>
        <taxon>Eukaryota</taxon>
        <taxon>Discoba</taxon>
        <taxon>Euglenozoa</taxon>
        <taxon>Kinetoplastea</taxon>
        <taxon>Metakinetoplastina</taxon>
        <taxon>Trypanosomatida</taxon>
        <taxon>Trypanosomatidae</taxon>
        <taxon>Trypanosoma</taxon>
        <taxon>Duttonella</taxon>
    </lineage>
</organism>
<feature type="transmembrane region" description="Helical" evidence="1">
    <location>
        <begin position="48"/>
        <end position="68"/>
    </location>
</feature>
<reference evidence="3" key="1">
    <citation type="journal article" date="2012" name="Proc. Natl. Acad. Sci. U.S.A.">
        <title>Antigenic diversity is generated by distinct evolutionary mechanisms in African trypanosome species.</title>
        <authorList>
            <person name="Jackson A.P."/>
            <person name="Berry A."/>
            <person name="Aslett M."/>
            <person name="Allison H.C."/>
            <person name="Burton P."/>
            <person name="Vavrova-Anderson J."/>
            <person name="Brown R."/>
            <person name="Browne H."/>
            <person name="Corton N."/>
            <person name="Hauser H."/>
            <person name="Gamble J."/>
            <person name="Gilderthorp R."/>
            <person name="Marcello L."/>
            <person name="McQuillan J."/>
            <person name="Otto T.D."/>
            <person name="Quail M.A."/>
            <person name="Sanders M.J."/>
            <person name="van Tonder A."/>
            <person name="Ginger M.L."/>
            <person name="Field M.C."/>
            <person name="Barry J.D."/>
            <person name="Hertz-Fowler C."/>
            <person name="Berriman M."/>
        </authorList>
    </citation>
    <scope>NUCLEOTIDE SEQUENCE</scope>
    <source>
        <strain evidence="3">Y486</strain>
    </source>
</reference>
<feature type="signal peptide" evidence="2">
    <location>
        <begin position="1"/>
        <end position="25"/>
    </location>
</feature>
<feature type="transmembrane region" description="Helical" evidence="1">
    <location>
        <begin position="89"/>
        <end position="108"/>
    </location>
</feature>
<feature type="chain" id="PRO_5003409817" evidence="2">
    <location>
        <begin position="26"/>
        <end position="146"/>
    </location>
</feature>